<evidence type="ECO:0000313" key="2">
    <source>
        <dbReference type="EMBL" id="OBK24170.1"/>
    </source>
</evidence>
<evidence type="ECO:0008006" key="4">
    <source>
        <dbReference type="Google" id="ProtNLM"/>
    </source>
</evidence>
<comment type="caution">
    <text evidence="2">The sequence shown here is derived from an EMBL/GenBank/DDBJ whole genome shotgun (WGS) entry which is preliminary data.</text>
</comment>
<dbReference type="RefSeq" id="WP_065145291.1">
    <property type="nucleotide sequence ID" value="NZ_LZLS01000159.1"/>
</dbReference>
<accession>A0A1A3NS23</accession>
<proteinExistence type="predicted"/>
<dbReference type="Gene3D" id="3.40.190.10">
    <property type="entry name" value="Periplasmic binding protein-like II"/>
    <property type="match status" value="2"/>
</dbReference>
<reference evidence="2 3" key="1">
    <citation type="submission" date="2016-06" db="EMBL/GenBank/DDBJ databases">
        <authorList>
            <person name="Kjaerup R.B."/>
            <person name="Dalgaard T.S."/>
            <person name="Juul-Madsen H.R."/>
        </authorList>
    </citation>
    <scope>NUCLEOTIDE SEQUENCE [LARGE SCALE GENOMIC DNA]</scope>
    <source>
        <strain evidence="2 3">1165133.8</strain>
    </source>
</reference>
<dbReference type="EMBL" id="LZLS01000159">
    <property type="protein sequence ID" value="OBK24170.1"/>
    <property type="molecule type" value="Genomic_DNA"/>
</dbReference>
<sequence length="334" mass="37062">MPTSSERELVVLSWGGPWDRALRDAVSDPFEAATGIAVRHHRYVGLSIPGELVTAVRSGQRPPYDIAWTNAVAALRAAHDDLCEPLSSNVVPNLEHLHARARPDGFEDWPLVMVYAVAYVLVYQRSIFGDRGPDSWEILLDPRHRGRVALYPDGNGIHAVAQVLGGGKVTDIPDDMDACWSLLRRMRSQVSAMDYSGQLGEHLRSGRLDLCFRALPNAIGFERSGADIGWVAPAEGVPDTMDCLWVPRGVPADAGRWASSYIDFALSRPVQEHWCRLLGTVPVRRDAAAPAILGPDSRTPRSLDDERHLLYVPDSIKMAHDTEWRQTFRSIFTD</sequence>
<evidence type="ECO:0000256" key="1">
    <source>
        <dbReference type="ARBA" id="ARBA00022729"/>
    </source>
</evidence>
<keyword evidence="1" id="KW-0732">Signal</keyword>
<dbReference type="PANTHER" id="PTHR30006:SF24">
    <property type="entry name" value="SLL0237 PROTEIN"/>
    <property type="match status" value="1"/>
</dbReference>
<evidence type="ECO:0000313" key="3">
    <source>
        <dbReference type="Proteomes" id="UP000093928"/>
    </source>
</evidence>
<organism evidence="2 3">
    <name type="scientific">Mycobacterium asiaticum</name>
    <dbReference type="NCBI Taxonomy" id="1790"/>
    <lineage>
        <taxon>Bacteria</taxon>
        <taxon>Bacillati</taxon>
        <taxon>Actinomycetota</taxon>
        <taxon>Actinomycetes</taxon>
        <taxon>Mycobacteriales</taxon>
        <taxon>Mycobacteriaceae</taxon>
        <taxon>Mycobacterium</taxon>
    </lineage>
</organism>
<dbReference type="SUPFAM" id="SSF53850">
    <property type="entry name" value="Periplasmic binding protein-like II"/>
    <property type="match status" value="1"/>
</dbReference>
<dbReference type="InterPro" id="IPR006059">
    <property type="entry name" value="SBP"/>
</dbReference>
<dbReference type="Pfam" id="PF13416">
    <property type="entry name" value="SBP_bac_8"/>
    <property type="match status" value="1"/>
</dbReference>
<name>A0A1A3NS23_MYCAS</name>
<dbReference type="OrthoDB" id="9769319at2"/>
<dbReference type="Proteomes" id="UP000093928">
    <property type="component" value="Unassembled WGS sequence"/>
</dbReference>
<gene>
    <name evidence="2" type="ORF">A5634_04075</name>
</gene>
<dbReference type="PANTHER" id="PTHR30006">
    <property type="entry name" value="THIAMINE-BINDING PERIPLASMIC PROTEIN-RELATED"/>
    <property type="match status" value="1"/>
</dbReference>
<protein>
    <recommendedName>
        <fullName evidence="4">ABC transporter substrate-binding protein</fullName>
    </recommendedName>
</protein>
<dbReference type="AlphaFoldDB" id="A0A1A3NS23"/>